<name>A0A3M7RSD7_BRAPC</name>
<dbReference type="OrthoDB" id="10525685at2759"/>
<organism evidence="1 2">
    <name type="scientific">Brachionus plicatilis</name>
    <name type="common">Marine rotifer</name>
    <name type="synonym">Brachionus muelleri</name>
    <dbReference type="NCBI Taxonomy" id="10195"/>
    <lineage>
        <taxon>Eukaryota</taxon>
        <taxon>Metazoa</taxon>
        <taxon>Spiralia</taxon>
        <taxon>Gnathifera</taxon>
        <taxon>Rotifera</taxon>
        <taxon>Eurotatoria</taxon>
        <taxon>Monogononta</taxon>
        <taxon>Pseudotrocha</taxon>
        <taxon>Ploima</taxon>
        <taxon>Brachionidae</taxon>
        <taxon>Brachionus</taxon>
    </lineage>
</organism>
<proteinExistence type="predicted"/>
<protein>
    <submittedName>
        <fullName evidence="1">Uncharacterized protein</fullName>
    </submittedName>
</protein>
<dbReference type="AlphaFoldDB" id="A0A3M7RSD7"/>
<reference evidence="1 2" key="1">
    <citation type="journal article" date="2018" name="Sci. Rep.">
        <title>Genomic signatures of local adaptation to the degree of environmental predictability in rotifers.</title>
        <authorList>
            <person name="Franch-Gras L."/>
            <person name="Hahn C."/>
            <person name="Garcia-Roger E.M."/>
            <person name="Carmona M.J."/>
            <person name="Serra M."/>
            <person name="Gomez A."/>
        </authorList>
    </citation>
    <scope>NUCLEOTIDE SEQUENCE [LARGE SCALE GENOMIC DNA]</scope>
    <source>
        <strain evidence="1">HYR1</strain>
    </source>
</reference>
<comment type="caution">
    <text evidence="1">The sequence shown here is derived from an EMBL/GenBank/DDBJ whole genome shotgun (WGS) entry which is preliminary data.</text>
</comment>
<evidence type="ECO:0000313" key="1">
    <source>
        <dbReference type="EMBL" id="RNA26442.1"/>
    </source>
</evidence>
<dbReference type="EMBL" id="REGN01002742">
    <property type="protein sequence ID" value="RNA26442.1"/>
    <property type="molecule type" value="Genomic_DNA"/>
</dbReference>
<dbReference type="Proteomes" id="UP000276133">
    <property type="component" value="Unassembled WGS sequence"/>
</dbReference>
<accession>A0A3M7RSD7</accession>
<gene>
    <name evidence="1" type="ORF">BpHYR1_003776</name>
</gene>
<sequence length="106" mass="11886">MGSGSSVEERQIDQLLSSKNPNINELAYRLPKNQEIRVKKIYHVNRQETEPVKPIEVKPVKIVKVIQSSFPQPPPAPPTVAYRPPIVVKDPNASAIRISLSKPVRN</sequence>
<evidence type="ECO:0000313" key="2">
    <source>
        <dbReference type="Proteomes" id="UP000276133"/>
    </source>
</evidence>
<keyword evidence="2" id="KW-1185">Reference proteome</keyword>